<dbReference type="SUPFAM" id="SSF51294">
    <property type="entry name" value="Hedgehog/intein (Hint) domain"/>
    <property type="match status" value="1"/>
</dbReference>
<feature type="domain" description="Hint" evidence="2">
    <location>
        <begin position="4"/>
        <end position="101"/>
    </location>
</feature>
<keyword evidence="3" id="KW-0347">Helicase</keyword>
<feature type="non-terminal residue" evidence="3">
    <location>
        <position position="1"/>
    </location>
</feature>
<gene>
    <name evidence="3" type="ORF">GV794_28840</name>
</gene>
<protein>
    <submittedName>
        <fullName evidence="3">Replicative DNA helicase</fullName>
    </submittedName>
</protein>
<evidence type="ECO:0000259" key="2">
    <source>
        <dbReference type="SMART" id="SM00306"/>
    </source>
</evidence>
<keyword evidence="4" id="KW-1185">Reference proteome</keyword>
<comment type="caution">
    <text evidence="3">The sequence shown here is derived from an EMBL/GenBank/DDBJ whole genome shotgun (WGS) entry which is preliminary data.</text>
</comment>
<dbReference type="GO" id="GO:0004386">
    <property type="term" value="F:helicase activity"/>
    <property type="evidence" value="ECO:0007669"/>
    <property type="project" value="UniProtKB-KW"/>
</dbReference>
<keyword evidence="3" id="KW-0547">Nucleotide-binding</keyword>
<name>A0ABX0CSX4_9NOCA</name>
<proteinExistence type="predicted"/>
<feature type="non-terminal residue" evidence="3">
    <location>
        <position position="108"/>
    </location>
</feature>
<reference evidence="3 4" key="1">
    <citation type="submission" date="2020-01" db="EMBL/GenBank/DDBJ databases">
        <title>Genetics and antimicrobial susceptibilities of Nocardia species isolated from the soil; a comparison with species isolated from humans.</title>
        <authorList>
            <person name="Carrasco G."/>
            <person name="Monzon S."/>
            <person name="Sansegundo M."/>
            <person name="Garcia E."/>
            <person name="Garrido N."/>
            <person name="Medina M.J."/>
            <person name="Villalon P."/>
            <person name="Ramirez-Arocha A.C."/>
            <person name="Jimenez P."/>
            <person name="Cuesta I."/>
            <person name="Valdezate S."/>
        </authorList>
    </citation>
    <scope>NUCLEOTIDE SEQUENCE [LARGE SCALE GENOMIC DNA]</scope>
    <source>
        <strain evidence="3 4">CNM20110649</strain>
    </source>
</reference>
<dbReference type="Proteomes" id="UP000470876">
    <property type="component" value="Unassembled WGS sequence"/>
</dbReference>
<accession>A0ABX0CSX4</accession>
<evidence type="ECO:0000313" key="4">
    <source>
        <dbReference type="Proteomes" id="UP000470876"/>
    </source>
</evidence>
<dbReference type="EMBL" id="JAAGUX010000153">
    <property type="protein sequence ID" value="NEW59600.1"/>
    <property type="molecule type" value="Genomic_DNA"/>
</dbReference>
<feature type="region of interest" description="Disordered" evidence="1">
    <location>
        <begin position="1"/>
        <end position="20"/>
    </location>
</feature>
<evidence type="ECO:0000313" key="3">
    <source>
        <dbReference type="EMBL" id="NEW59600.1"/>
    </source>
</evidence>
<dbReference type="InterPro" id="IPR036844">
    <property type="entry name" value="Hint_dom_sf"/>
</dbReference>
<dbReference type="SMART" id="SM00306">
    <property type="entry name" value="HintN"/>
    <property type="match status" value="1"/>
</dbReference>
<evidence type="ECO:0000256" key="1">
    <source>
        <dbReference type="SAM" id="MobiDB-lite"/>
    </source>
</evidence>
<sequence length="108" mass="11723">PGVGKALALDTPLPTPRGWTTMGEIEVGDELLGPDGRSTRVVATTEVMTDRPCYEVEFSDGTVLVADEEHQWTTLAPTLAPHPVVRTTGEIAHSLRTPRDHFAHSVPR</sequence>
<keyword evidence="3" id="KW-0067">ATP-binding</keyword>
<organism evidence="3 4">
    <name type="scientific">Nocardia cyriacigeorgica</name>
    <dbReference type="NCBI Taxonomy" id="135487"/>
    <lineage>
        <taxon>Bacteria</taxon>
        <taxon>Bacillati</taxon>
        <taxon>Actinomycetota</taxon>
        <taxon>Actinomycetes</taxon>
        <taxon>Mycobacteriales</taxon>
        <taxon>Nocardiaceae</taxon>
        <taxon>Nocardia</taxon>
    </lineage>
</organism>
<keyword evidence="3" id="KW-0378">Hydrolase</keyword>
<dbReference type="InterPro" id="IPR003587">
    <property type="entry name" value="Hint_dom_N"/>
</dbReference>